<dbReference type="Pfam" id="PF06177">
    <property type="entry name" value="QueT"/>
    <property type="match status" value="1"/>
</dbReference>
<accession>A0A3G9JXK0</accession>
<organism evidence="2 3">
    <name type="scientific">Intestinibaculum porci</name>
    <dbReference type="NCBI Taxonomy" id="2487118"/>
    <lineage>
        <taxon>Bacteria</taxon>
        <taxon>Bacillati</taxon>
        <taxon>Bacillota</taxon>
        <taxon>Erysipelotrichia</taxon>
        <taxon>Erysipelotrichales</taxon>
        <taxon>Erysipelotrichaceae</taxon>
        <taxon>Intestinibaculum</taxon>
    </lineage>
</organism>
<proteinExistence type="predicted"/>
<dbReference type="KEGG" id="ebm:SG0102_26330"/>
<dbReference type="Proteomes" id="UP000268059">
    <property type="component" value="Chromosome"/>
</dbReference>
<name>A0A3G9JXK0_9FIRM</name>
<keyword evidence="1" id="KW-1133">Transmembrane helix</keyword>
<dbReference type="PIRSF" id="PIRSF031501">
    <property type="entry name" value="QueT"/>
    <property type="match status" value="1"/>
</dbReference>
<keyword evidence="3" id="KW-1185">Reference proteome</keyword>
<dbReference type="OrthoDB" id="9786793at2"/>
<feature type="transmembrane region" description="Helical" evidence="1">
    <location>
        <begin position="96"/>
        <end position="117"/>
    </location>
</feature>
<feature type="transmembrane region" description="Helical" evidence="1">
    <location>
        <begin position="123"/>
        <end position="147"/>
    </location>
</feature>
<dbReference type="PANTHER" id="PTHR40044:SF1">
    <property type="entry name" value="INTEGRAL MEMBRANE PROTEIN"/>
    <property type="match status" value="1"/>
</dbReference>
<evidence type="ECO:0000256" key="1">
    <source>
        <dbReference type="SAM" id="Phobius"/>
    </source>
</evidence>
<feature type="transmembrane region" description="Helical" evidence="1">
    <location>
        <begin position="71"/>
        <end position="89"/>
    </location>
</feature>
<dbReference type="InterPro" id="IPR010387">
    <property type="entry name" value="QueT"/>
</dbReference>
<dbReference type="PANTHER" id="PTHR40044">
    <property type="entry name" value="INTEGRAL MEMBRANE PROTEIN-RELATED"/>
    <property type="match status" value="1"/>
</dbReference>
<dbReference type="InParanoid" id="A0A3G9JXK0"/>
<keyword evidence="1" id="KW-0812">Transmembrane</keyword>
<dbReference type="AlphaFoldDB" id="A0A3G9JXK0"/>
<evidence type="ECO:0000313" key="2">
    <source>
        <dbReference type="EMBL" id="BBH27699.1"/>
    </source>
</evidence>
<sequence length="160" mass="17343">MKKIDIQTIAVNGIIAAAYAALTLLLAPISYGSIQMRISELMIFLAFYNKKYIPGLVLGCFLSNLASPLGVYDIVFGTCATLLAVIAMWKVQNRYLGALLGGVFNGLIVGAELTLVFKELPFYLNAFYVFVGEVVILMIGAIVFGLVEKNSAVMKVLHAK</sequence>
<protein>
    <recommendedName>
        <fullName evidence="4">Citrulline cluster-linked protein</fullName>
    </recommendedName>
</protein>
<evidence type="ECO:0000313" key="3">
    <source>
        <dbReference type="Proteomes" id="UP000268059"/>
    </source>
</evidence>
<dbReference type="EMBL" id="AP019309">
    <property type="protein sequence ID" value="BBH27699.1"/>
    <property type="molecule type" value="Genomic_DNA"/>
</dbReference>
<feature type="transmembrane region" description="Helical" evidence="1">
    <location>
        <begin position="6"/>
        <end position="29"/>
    </location>
</feature>
<keyword evidence="1" id="KW-0472">Membrane</keyword>
<dbReference type="RefSeq" id="WP_125120401.1">
    <property type="nucleotide sequence ID" value="NZ_AP019309.1"/>
</dbReference>
<evidence type="ECO:0008006" key="4">
    <source>
        <dbReference type="Google" id="ProtNLM"/>
    </source>
</evidence>
<reference evidence="2 3" key="1">
    <citation type="submission" date="2018-11" db="EMBL/GenBank/DDBJ databases">
        <title>Novel Erysipelotrichaceae bacterium isolated from small intestine of a swine.</title>
        <authorList>
            <person name="Kim J.S."/>
            <person name="Choe H."/>
            <person name="Lee Y.R."/>
            <person name="Kim K.M."/>
            <person name="Park D.S."/>
        </authorList>
    </citation>
    <scope>NUCLEOTIDE SEQUENCE [LARGE SCALE GENOMIC DNA]</scope>
    <source>
        <strain evidence="2 3">SG0102</strain>
    </source>
</reference>
<gene>
    <name evidence="2" type="ORF">SG0102_26330</name>
</gene>